<dbReference type="Pfam" id="PF01252">
    <property type="entry name" value="Peptidase_A8"/>
    <property type="match status" value="1"/>
</dbReference>
<comment type="catalytic activity">
    <reaction evidence="9">
        <text>Release of signal peptides from bacterial membrane prolipoproteins. Hydrolyzes -Xaa-Yaa-Zaa-|-(S,diacylglyceryl)Cys-, in which Xaa is hydrophobic (preferably Leu), and Yaa (Ala or Ser) and Zaa (Gly or Ala) have small, neutral side chains.</text>
        <dbReference type="EC" id="3.4.23.36"/>
    </reaction>
</comment>
<keyword evidence="2 9" id="KW-1003">Cell membrane</keyword>
<keyword evidence="8 9" id="KW-0472">Membrane</keyword>
<dbReference type="PROSITE" id="PS00855">
    <property type="entry name" value="SPASE_II"/>
    <property type="match status" value="1"/>
</dbReference>
<dbReference type="OrthoDB" id="4308908at2"/>
<keyword evidence="6 9" id="KW-0378">Hydrolase</keyword>
<keyword evidence="13" id="KW-1185">Reference proteome</keyword>
<comment type="function">
    <text evidence="9">This protein specifically catalyzes the removal of signal peptides from prolipoproteins.</text>
</comment>
<feature type="region of interest" description="Disordered" evidence="11">
    <location>
        <begin position="234"/>
        <end position="262"/>
    </location>
</feature>
<keyword evidence="7 9" id="KW-1133">Transmembrane helix</keyword>
<evidence type="ECO:0000256" key="2">
    <source>
        <dbReference type="ARBA" id="ARBA00022475"/>
    </source>
</evidence>
<comment type="caution">
    <text evidence="12">The sequence shown here is derived from an EMBL/GenBank/DDBJ whole genome shotgun (WGS) entry which is preliminary data.</text>
</comment>
<evidence type="ECO:0000256" key="3">
    <source>
        <dbReference type="ARBA" id="ARBA00022670"/>
    </source>
</evidence>
<dbReference type="PRINTS" id="PR00781">
    <property type="entry name" value="LIPOSIGPTASE"/>
</dbReference>
<protein>
    <recommendedName>
        <fullName evidence="9">Lipoprotein signal peptidase</fullName>
        <ecNumber evidence="9">3.4.23.36</ecNumber>
    </recommendedName>
    <alternativeName>
        <fullName evidence="9">Prolipoprotein signal peptidase</fullName>
    </alternativeName>
    <alternativeName>
        <fullName evidence="9">Signal peptidase II</fullName>
        <shortName evidence="9">SPase II</shortName>
    </alternativeName>
</protein>
<evidence type="ECO:0000256" key="11">
    <source>
        <dbReference type="SAM" id="MobiDB-lite"/>
    </source>
</evidence>
<feature type="transmembrane region" description="Helical" evidence="9">
    <location>
        <begin position="160"/>
        <end position="176"/>
    </location>
</feature>
<dbReference type="PANTHER" id="PTHR33695">
    <property type="entry name" value="LIPOPROTEIN SIGNAL PEPTIDASE"/>
    <property type="match status" value="1"/>
</dbReference>
<name>A0A3A9ZFV7_9ACTN</name>
<dbReference type="GO" id="GO:0004190">
    <property type="term" value="F:aspartic-type endopeptidase activity"/>
    <property type="evidence" value="ECO:0007669"/>
    <property type="project" value="UniProtKB-UniRule"/>
</dbReference>
<organism evidence="12 13">
    <name type="scientific">Streptomyces hoynatensis</name>
    <dbReference type="NCBI Taxonomy" id="1141874"/>
    <lineage>
        <taxon>Bacteria</taxon>
        <taxon>Bacillati</taxon>
        <taxon>Actinomycetota</taxon>
        <taxon>Actinomycetes</taxon>
        <taxon>Kitasatosporales</taxon>
        <taxon>Streptomycetaceae</taxon>
        <taxon>Streptomyces</taxon>
    </lineage>
</organism>
<dbReference type="GO" id="GO:0005886">
    <property type="term" value="C:plasma membrane"/>
    <property type="evidence" value="ECO:0007669"/>
    <property type="project" value="UniProtKB-SubCell"/>
</dbReference>
<gene>
    <name evidence="9" type="primary">lspA</name>
    <name evidence="12" type="ORF">D7294_03090</name>
</gene>
<reference evidence="12 13" key="1">
    <citation type="journal article" date="2014" name="Int. J. Syst. Evol. Microbiol.">
        <title>Streptomyces hoynatensis sp. nov., isolated from deep marine sediment.</title>
        <authorList>
            <person name="Veyisoglu A."/>
            <person name="Sahin N."/>
        </authorList>
    </citation>
    <scope>NUCLEOTIDE SEQUENCE [LARGE SCALE GENOMIC DNA]</scope>
    <source>
        <strain evidence="12 13">KCTC 29097</strain>
    </source>
</reference>
<dbReference type="EC" id="3.4.23.36" evidence="9"/>
<evidence type="ECO:0000256" key="10">
    <source>
        <dbReference type="RuleBase" id="RU004181"/>
    </source>
</evidence>
<sequence length="262" mass="26181">MGGAGPARGTANGAPGSPGRGTSRWLNVTDATNPTQAAPAAHATDVADVADVPDAADRGRGAGAGARGEGGAARRRVPLLLAVAGLAYAIDLGTKLAVVARLEHHAPVGLIGSWMELRVMRNSGAAFGIGGATTLVFTVIAIGVAAVIFRLARRLYSRPWALALGLLLGGALGNLTDRLFRAPGDLQGAVVDFIAVRGFSVMNLADWAIVCGGALIVLFSFCGWELDGTTRGGATPAGAAPVPGPRAEAGPARPGDGRGPGA</sequence>
<evidence type="ECO:0000256" key="9">
    <source>
        <dbReference type="HAMAP-Rule" id="MF_00161"/>
    </source>
</evidence>
<keyword evidence="4 9" id="KW-0812">Transmembrane</keyword>
<feature type="transmembrane region" description="Helical" evidence="9">
    <location>
        <begin position="77"/>
        <end position="100"/>
    </location>
</feature>
<dbReference type="AlphaFoldDB" id="A0A3A9ZFV7"/>
<dbReference type="GO" id="GO:0006508">
    <property type="term" value="P:proteolysis"/>
    <property type="evidence" value="ECO:0007669"/>
    <property type="project" value="UniProtKB-KW"/>
</dbReference>
<comment type="similarity">
    <text evidence="1 9 10">Belongs to the peptidase A8 family.</text>
</comment>
<dbReference type="InterPro" id="IPR001872">
    <property type="entry name" value="Peptidase_A8"/>
</dbReference>
<feature type="transmembrane region" description="Helical" evidence="9">
    <location>
        <begin position="125"/>
        <end position="148"/>
    </location>
</feature>
<evidence type="ECO:0000256" key="5">
    <source>
        <dbReference type="ARBA" id="ARBA00022750"/>
    </source>
</evidence>
<dbReference type="HAMAP" id="MF_00161">
    <property type="entry name" value="LspA"/>
    <property type="match status" value="1"/>
</dbReference>
<evidence type="ECO:0000256" key="7">
    <source>
        <dbReference type="ARBA" id="ARBA00022989"/>
    </source>
</evidence>
<keyword evidence="3 9" id="KW-0645">Protease</keyword>
<evidence type="ECO:0000256" key="8">
    <source>
        <dbReference type="ARBA" id="ARBA00023136"/>
    </source>
</evidence>
<dbReference type="UniPathway" id="UPA00665"/>
<evidence type="ECO:0000256" key="1">
    <source>
        <dbReference type="ARBA" id="ARBA00006139"/>
    </source>
</evidence>
<feature type="region of interest" description="Disordered" evidence="11">
    <location>
        <begin position="1"/>
        <end position="27"/>
    </location>
</feature>
<feature type="transmembrane region" description="Helical" evidence="9">
    <location>
        <begin position="207"/>
        <end position="226"/>
    </location>
</feature>
<evidence type="ECO:0000256" key="4">
    <source>
        <dbReference type="ARBA" id="ARBA00022692"/>
    </source>
</evidence>
<accession>A0A3A9ZFV7</accession>
<dbReference type="PANTHER" id="PTHR33695:SF1">
    <property type="entry name" value="LIPOPROTEIN SIGNAL PEPTIDASE"/>
    <property type="match status" value="1"/>
</dbReference>
<evidence type="ECO:0000313" key="12">
    <source>
        <dbReference type="EMBL" id="RKN47170.1"/>
    </source>
</evidence>
<evidence type="ECO:0000256" key="6">
    <source>
        <dbReference type="ARBA" id="ARBA00022801"/>
    </source>
</evidence>
<feature type="active site" evidence="9">
    <location>
        <position position="206"/>
    </location>
</feature>
<feature type="compositionally biased region" description="Low complexity" evidence="11">
    <location>
        <begin position="234"/>
        <end position="254"/>
    </location>
</feature>
<feature type="active site" evidence="9">
    <location>
        <position position="192"/>
    </location>
</feature>
<dbReference type="EMBL" id="RBAL01000001">
    <property type="protein sequence ID" value="RKN47170.1"/>
    <property type="molecule type" value="Genomic_DNA"/>
</dbReference>
<evidence type="ECO:0000313" key="13">
    <source>
        <dbReference type="Proteomes" id="UP000272474"/>
    </source>
</evidence>
<proteinExistence type="inferred from homology"/>
<comment type="pathway">
    <text evidence="9">Protein modification; lipoprotein biosynthesis (signal peptide cleavage).</text>
</comment>
<comment type="subcellular location">
    <subcellularLocation>
        <location evidence="9">Cell membrane</location>
        <topology evidence="9">Multi-pass membrane protein</topology>
    </subcellularLocation>
</comment>
<keyword evidence="5 9" id="KW-0064">Aspartyl protease</keyword>
<dbReference type="Proteomes" id="UP000272474">
    <property type="component" value="Unassembled WGS sequence"/>
</dbReference>